<dbReference type="InterPro" id="IPR018495">
    <property type="entry name" value="Succ_DH_cyt_bsu_CS"/>
</dbReference>
<gene>
    <name evidence="9" type="ORF">DL762_000235</name>
</gene>
<dbReference type="CDD" id="cd03499">
    <property type="entry name" value="SQR_TypeC_SdhC"/>
    <property type="match status" value="1"/>
</dbReference>
<reference evidence="9 10" key="1">
    <citation type="submission" date="2018-06" db="EMBL/GenBank/DDBJ databases">
        <title>Complete Genomes of Monosporascus.</title>
        <authorList>
            <person name="Robinson A.J."/>
            <person name="Natvig D.O."/>
        </authorList>
    </citation>
    <scope>NUCLEOTIDE SEQUENCE [LARGE SCALE GENOMIC DNA]</scope>
    <source>
        <strain evidence="9 10">CBS 609.92</strain>
    </source>
</reference>
<evidence type="ECO:0000256" key="2">
    <source>
        <dbReference type="ARBA" id="ARBA00022617"/>
    </source>
</evidence>
<feature type="transmembrane region" description="Helical" evidence="8">
    <location>
        <begin position="171"/>
        <end position="189"/>
    </location>
</feature>
<comment type="subcellular location">
    <subcellularLocation>
        <location evidence="1">Membrane</location>
        <topology evidence="1">Multi-pass membrane protein</topology>
    </subcellularLocation>
</comment>
<dbReference type="PANTHER" id="PTHR10978">
    <property type="entry name" value="SUCCINATE DEHYDROGENASE CYTOCHROME B560 SUBUNIT"/>
    <property type="match status" value="1"/>
</dbReference>
<keyword evidence="5 8" id="KW-1133">Transmembrane helix</keyword>
<dbReference type="InterPro" id="IPR034804">
    <property type="entry name" value="SQR/QFR_C/D"/>
</dbReference>
<evidence type="ECO:0000313" key="9">
    <source>
        <dbReference type="EMBL" id="RYO95042.1"/>
    </source>
</evidence>
<keyword evidence="6" id="KW-0408">Iron</keyword>
<dbReference type="Proteomes" id="UP000294003">
    <property type="component" value="Unassembled WGS sequence"/>
</dbReference>
<dbReference type="InterPro" id="IPR000701">
    <property type="entry name" value="SuccDH_FuR_B_TM-su"/>
</dbReference>
<keyword evidence="2" id="KW-0349">Heme</keyword>
<evidence type="ECO:0008006" key="11">
    <source>
        <dbReference type="Google" id="ProtNLM"/>
    </source>
</evidence>
<protein>
    <recommendedName>
        <fullName evidence="11">Succinate dehydrogenase cytochrome b560 subunit</fullName>
    </recommendedName>
</protein>
<evidence type="ECO:0000256" key="4">
    <source>
        <dbReference type="ARBA" id="ARBA00022723"/>
    </source>
</evidence>
<keyword evidence="4" id="KW-0479">Metal-binding</keyword>
<comment type="caution">
    <text evidence="9">The sequence shown here is derived from an EMBL/GenBank/DDBJ whole genome shotgun (WGS) entry which is preliminary data.</text>
</comment>
<dbReference type="Gene3D" id="1.20.1300.10">
    <property type="entry name" value="Fumarate reductase/succinate dehydrogenase, transmembrane subunit"/>
    <property type="match status" value="1"/>
</dbReference>
<dbReference type="SUPFAM" id="SSF81343">
    <property type="entry name" value="Fumarate reductase respiratory complex transmembrane subunits"/>
    <property type="match status" value="1"/>
</dbReference>
<evidence type="ECO:0000256" key="3">
    <source>
        <dbReference type="ARBA" id="ARBA00022692"/>
    </source>
</evidence>
<organism evidence="9 10">
    <name type="scientific">Monosporascus cannonballus</name>
    <dbReference type="NCBI Taxonomy" id="155416"/>
    <lineage>
        <taxon>Eukaryota</taxon>
        <taxon>Fungi</taxon>
        <taxon>Dikarya</taxon>
        <taxon>Ascomycota</taxon>
        <taxon>Pezizomycotina</taxon>
        <taxon>Sordariomycetes</taxon>
        <taxon>Xylariomycetidae</taxon>
        <taxon>Xylariales</taxon>
        <taxon>Xylariales incertae sedis</taxon>
        <taxon>Monosporascus</taxon>
    </lineage>
</organism>
<evidence type="ECO:0000256" key="8">
    <source>
        <dbReference type="SAM" id="Phobius"/>
    </source>
</evidence>
<keyword evidence="3 8" id="KW-0812">Transmembrane</keyword>
<dbReference type="EMBL" id="QJNS01000005">
    <property type="protein sequence ID" value="RYO95042.1"/>
    <property type="molecule type" value="Genomic_DNA"/>
</dbReference>
<dbReference type="PROSITE" id="PS01001">
    <property type="entry name" value="SDH_CYT_2"/>
    <property type="match status" value="1"/>
</dbReference>
<proteinExistence type="predicted"/>
<feature type="transmembrane region" description="Helical" evidence="8">
    <location>
        <begin position="99"/>
        <end position="116"/>
    </location>
</feature>
<sequence>MNAQRLGLRAVRQSAAKTPNAFFSQNLPRLALATTNAVTQQTRGAATQKITQDDAHSLLAAQRRQRPLSPHLTTYDYSQTWLGASVWTRITGGMFASGLYLYTLAYLAAPLTGWHLESASLAAAAGSLPYAVKAGAKFLISWPFLFHAFNGTRHLVWDLGIGYSKATIKKGGWIIWGASLVSALAVSFLY</sequence>
<evidence type="ECO:0000256" key="6">
    <source>
        <dbReference type="ARBA" id="ARBA00023004"/>
    </source>
</evidence>
<accession>A0ABY0HNA4</accession>
<keyword evidence="7 8" id="KW-0472">Membrane</keyword>
<dbReference type="InterPro" id="IPR014314">
    <property type="entry name" value="Succ_DH_cytb556"/>
</dbReference>
<keyword evidence="10" id="KW-1185">Reference proteome</keyword>
<evidence type="ECO:0000313" key="10">
    <source>
        <dbReference type="Proteomes" id="UP000294003"/>
    </source>
</evidence>
<name>A0ABY0HNA4_9PEZI</name>
<dbReference type="Pfam" id="PF01127">
    <property type="entry name" value="Sdh_cyt"/>
    <property type="match status" value="1"/>
</dbReference>
<evidence type="ECO:0000256" key="1">
    <source>
        <dbReference type="ARBA" id="ARBA00004141"/>
    </source>
</evidence>
<evidence type="ECO:0000256" key="7">
    <source>
        <dbReference type="ARBA" id="ARBA00023136"/>
    </source>
</evidence>
<dbReference type="NCBIfam" id="TIGR02970">
    <property type="entry name" value="succ_dehyd_cytB"/>
    <property type="match status" value="1"/>
</dbReference>
<evidence type="ECO:0000256" key="5">
    <source>
        <dbReference type="ARBA" id="ARBA00022989"/>
    </source>
</evidence>
<dbReference type="PANTHER" id="PTHR10978:SF5">
    <property type="entry name" value="SUCCINATE DEHYDROGENASE CYTOCHROME B560 SUBUNIT, MITOCHONDRIAL"/>
    <property type="match status" value="1"/>
</dbReference>
<feature type="transmembrane region" description="Helical" evidence="8">
    <location>
        <begin position="128"/>
        <end position="150"/>
    </location>
</feature>